<dbReference type="InterPro" id="IPR050270">
    <property type="entry name" value="DegV_domain_contain"/>
</dbReference>
<keyword evidence="2" id="KW-0446">Lipid-binding</keyword>
<proteinExistence type="predicted"/>
<dbReference type="PANTHER" id="PTHR33434">
    <property type="entry name" value="DEGV DOMAIN-CONTAINING PROTEIN DR_1986-RELATED"/>
    <property type="match status" value="1"/>
</dbReference>
<sequence length="285" mass="31267">MNFRIVTESCCDLPYNVLESEHVHVIPMVVTVDGKEYIDDSGKTFDSQWLMEEVQAGKTASTSQVNVGTYLEMFKSLIKEDTTPVIYLGFSSGLSGSFNNAMTALNMLKEEYVKVPITLIDSKQACLGEGLLVDKLITLRNEGKTAQEATLIIDKLSKRVQSWVTVDDLKHLERGGRVSKTAATVGTLINIKPILVITEEGKLVSNGKTRGRKKSIAKIADETRQNISIEDTDKIFIAYAGDKEAAEVAKERLSDLTIPIEVYPMGPTIACHTGFGGLAIFSIKD</sequence>
<dbReference type="SUPFAM" id="SSF82549">
    <property type="entry name" value="DAK1/DegV-like"/>
    <property type="match status" value="1"/>
</dbReference>
<organism evidence="3 4">
    <name type="scientific">Vagococcus xieshaowenii</name>
    <dbReference type="NCBI Taxonomy" id="2562451"/>
    <lineage>
        <taxon>Bacteria</taxon>
        <taxon>Bacillati</taxon>
        <taxon>Bacillota</taxon>
        <taxon>Bacilli</taxon>
        <taxon>Lactobacillales</taxon>
        <taxon>Enterococcaceae</taxon>
        <taxon>Vagococcus</taxon>
    </lineage>
</organism>
<evidence type="ECO:0000313" key="4">
    <source>
        <dbReference type="Proteomes" id="UP000297725"/>
    </source>
</evidence>
<accession>A0AAJ5EFL6</accession>
<reference evidence="3 4" key="1">
    <citation type="submission" date="2019-03" db="EMBL/GenBank/DDBJ databases">
        <title>Vagococcus sp. was isolated fron gut of Carduelis flavirostris.</title>
        <authorList>
            <person name="Ge Y."/>
        </authorList>
    </citation>
    <scope>NUCLEOTIDE SEQUENCE [LARGE SCALE GENOMIC DNA]</scope>
    <source>
        <strain evidence="3 4">CF-210</strain>
    </source>
</reference>
<dbReference type="Gene3D" id="3.40.50.10440">
    <property type="entry name" value="Dihydroxyacetone kinase, domain 1"/>
    <property type="match status" value="1"/>
</dbReference>
<gene>
    <name evidence="3" type="ORF">E4031_02970</name>
</gene>
<comment type="function">
    <text evidence="1">May bind long-chain fatty acids, such as palmitate, and may play a role in lipid transport or fatty acid metabolism.</text>
</comment>
<dbReference type="InterPro" id="IPR003797">
    <property type="entry name" value="DegV"/>
</dbReference>
<dbReference type="RefSeq" id="WP_135253849.1">
    <property type="nucleotide sequence ID" value="NZ_SRHU01000009.1"/>
</dbReference>
<dbReference type="AlphaFoldDB" id="A0AAJ5EFL6"/>
<evidence type="ECO:0000256" key="1">
    <source>
        <dbReference type="ARBA" id="ARBA00003238"/>
    </source>
</evidence>
<dbReference type="GO" id="GO:0008289">
    <property type="term" value="F:lipid binding"/>
    <property type="evidence" value="ECO:0007669"/>
    <property type="project" value="UniProtKB-KW"/>
</dbReference>
<dbReference type="Gene3D" id="3.30.1180.10">
    <property type="match status" value="1"/>
</dbReference>
<dbReference type="NCBIfam" id="TIGR00762">
    <property type="entry name" value="DegV"/>
    <property type="match status" value="1"/>
</dbReference>
<dbReference type="Pfam" id="PF02645">
    <property type="entry name" value="DegV"/>
    <property type="match status" value="1"/>
</dbReference>
<evidence type="ECO:0000313" key="3">
    <source>
        <dbReference type="EMBL" id="TFZ42673.1"/>
    </source>
</evidence>
<dbReference type="PANTHER" id="PTHR33434:SF3">
    <property type="entry name" value="DEGV DOMAIN-CONTAINING PROTEIN YITS"/>
    <property type="match status" value="1"/>
</dbReference>
<name>A0AAJ5EFL6_9ENTE</name>
<dbReference type="Gene3D" id="2.20.28.50">
    <property type="entry name" value="degv family protein"/>
    <property type="match status" value="1"/>
</dbReference>
<comment type="caution">
    <text evidence="3">The sequence shown here is derived from an EMBL/GenBank/DDBJ whole genome shotgun (WGS) entry which is preliminary data.</text>
</comment>
<dbReference type="EMBL" id="SRHU01000009">
    <property type="protein sequence ID" value="TFZ42673.1"/>
    <property type="molecule type" value="Genomic_DNA"/>
</dbReference>
<protein>
    <submittedName>
        <fullName evidence="3">DegV family protein</fullName>
    </submittedName>
</protein>
<dbReference type="PROSITE" id="PS51482">
    <property type="entry name" value="DEGV"/>
    <property type="match status" value="1"/>
</dbReference>
<dbReference type="InterPro" id="IPR043168">
    <property type="entry name" value="DegV_C"/>
</dbReference>
<dbReference type="Proteomes" id="UP000297725">
    <property type="component" value="Unassembled WGS sequence"/>
</dbReference>
<evidence type="ECO:0000256" key="2">
    <source>
        <dbReference type="ARBA" id="ARBA00023121"/>
    </source>
</evidence>